<evidence type="ECO:0000313" key="3">
    <source>
        <dbReference type="Proteomes" id="UP001416393"/>
    </source>
</evidence>
<evidence type="ECO:0000259" key="1">
    <source>
        <dbReference type="Pfam" id="PF04536"/>
    </source>
</evidence>
<comment type="caution">
    <text evidence="2">The sequence shown here is derived from an EMBL/GenBank/DDBJ whole genome shotgun (WGS) entry which is preliminary data.</text>
</comment>
<name>A0ABV0AD35_9FLAO</name>
<dbReference type="PANTHER" id="PTHR30373:SF2">
    <property type="entry name" value="UPF0603 PROTEIN YGCG"/>
    <property type="match status" value="1"/>
</dbReference>
<dbReference type="Pfam" id="PF04536">
    <property type="entry name" value="TPM_phosphatase"/>
    <property type="match status" value="1"/>
</dbReference>
<dbReference type="PANTHER" id="PTHR30373">
    <property type="entry name" value="UPF0603 PROTEIN YGCG"/>
    <property type="match status" value="1"/>
</dbReference>
<proteinExistence type="predicted"/>
<dbReference type="RefSeq" id="WP_346242793.1">
    <property type="nucleotide sequence ID" value="NZ_JAZHYP010000009.1"/>
</dbReference>
<dbReference type="PROSITE" id="PS51257">
    <property type="entry name" value="PROKAR_LIPOPROTEIN"/>
    <property type="match status" value="1"/>
</dbReference>
<dbReference type="InterPro" id="IPR007621">
    <property type="entry name" value="TPM_dom"/>
</dbReference>
<evidence type="ECO:0000313" key="2">
    <source>
        <dbReference type="EMBL" id="MEN3324996.1"/>
    </source>
</evidence>
<protein>
    <submittedName>
        <fullName evidence="2">TPM domain-containing protein</fullName>
    </submittedName>
</protein>
<accession>A0ABV0AD35</accession>
<gene>
    <name evidence="2" type="ORF">VP395_14750</name>
</gene>
<dbReference type="Gene3D" id="3.10.310.50">
    <property type="match status" value="1"/>
</dbReference>
<dbReference type="Proteomes" id="UP001416393">
    <property type="component" value="Unassembled WGS sequence"/>
</dbReference>
<keyword evidence="3" id="KW-1185">Reference proteome</keyword>
<reference evidence="2 3" key="1">
    <citation type="submission" date="2024-01" db="EMBL/GenBank/DDBJ databases">
        <title>Mariniflexile litorale sp. nov., isolated from the shallow sediments of the Sea of Japan.</title>
        <authorList>
            <person name="Romanenko L."/>
            <person name="Bystritskaya E."/>
            <person name="Isaeva M."/>
        </authorList>
    </citation>
    <scope>NUCLEOTIDE SEQUENCE [LARGE SCALE GENOMIC DNA]</scope>
    <source>
        <strain evidence="2 3">KCTC 32427</strain>
    </source>
</reference>
<sequence length="160" mass="18479">MKKNIIHILLVSFVIVSCKTKNKEVIHINQSVVQDYASIFSEFERDSLSKKIIDFENYSTNEICIYTIDSIPNNETALYYATKMANQLGVGKKEKDNGLLILISKYDRQIEIATGYSTEKILTDNMCKTIIDSTIVPQFKNRYYYEGINNALDSIIKRWN</sequence>
<feature type="domain" description="TPM" evidence="1">
    <location>
        <begin position="33"/>
        <end position="157"/>
    </location>
</feature>
<organism evidence="2 3">
    <name type="scientific">Mariniflexile soesokkakense</name>
    <dbReference type="NCBI Taxonomy" id="1343160"/>
    <lineage>
        <taxon>Bacteria</taxon>
        <taxon>Pseudomonadati</taxon>
        <taxon>Bacteroidota</taxon>
        <taxon>Flavobacteriia</taxon>
        <taxon>Flavobacteriales</taxon>
        <taxon>Flavobacteriaceae</taxon>
        <taxon>Mariniflexile</taxon>
    </lineage>
</organism>
<dbReference type="EMBL" id="JAZHYP010000009">
    <property type="protein sequence ID" value="MEN3324996.1"/>
    <property type="molecule type" value="Genomic_DNA"/>
</dbReference>